<dbReference type="InterPro" id="IPR027417">
    <property type="entry name" value="P-loop_NTPase"/>
</dbReference>
<dbReference type="EMBL" id="JAKWJU010000002">
    <property type="protein sequence ID" value="MCH6162364.1"/>
    <property type="molecule type" value="Genomic_DNA"/>
</dbReference>
<gene>
    <name evidence="5" type="ORF">MMA15_18825</name>
</gene>
<accession>A0ABS9T1F4</accession>
<evidence type="ECO:0000256" key="2">
    <source>
        <dbReference type="ARBA" id="ARBA00022741"/>
    </source>
</evidence>
<dbReference type="PANTHER" id="PTHR42708:SF1">
    <property type="entry name" value="GLIDING MOTILITY PROTEIN MGLA"/>
    <property type="match status" value="1"/>
</dbReference>
<proteinExistence type="inferred from homology"/>
<dbReference type="PANTHER" id="PTHR42708">
    <property type="entry name" value="ATP/GTP-BINDING PROTEIN-RELATED"/>
    <property type="match status" value="1"/>
</dbReference>
<dbReference type="Gene3D" id="3.40.50.300">
    <property type="entry name" value="P-loop containing nucleotide triphosphate hydrolases"/>
    <property type="match status" value="1"/>
</dbReference>
<dbReference type="SUPFAM" id="SSF52540">
    <property type="entry name" value="P-loop containing nucleoside triphosphate hydrolases"/>
    <property type="match status" value="1"/>
</dbReference>
<dbReference type="Pfam" id="PF03029">
    <property type="entry name" value="ATP_bind_1"/>
    <property type="match status" value="1"/>
</dbReference>
<dbReference type="Proteomes" id="UP001166784">
    <property type="component" value="Unassembled WGS sequence"/>
</dbReference>
<keyword evidence="3" id="KW-0378">Hydrolase</keyword>
<evidence type="ECO:0000256" key="1">
    <source>
        <dbReference type="ARBA" id="ARBA00005290"/>
    </source>
</evidence>
<organism evidence="5 6">
    <name type="scientific">Streptomyces marispadix</name>
    <dbReference type="NCBI Taxonomy" id="2922868"/>
    <lineage>
        <taxon>Bacteria</taxon>
        <taxon>Bacillati</taxon>
        <taxon>Actinomycetota</taxon>
        <taxon>Actinomycetes</taxon>
        <taxon>Kitasatosporales</taxon>
        <taxon>Streptomycetaceae</taxon>
        <taxon>Streptomyces</taxon>
    </lineage>
</organism>
<dbReference type="CDD" id="cd00882">
    <property type="entry name" value="Ras_like_GTPase"/>
    <property type="match status" value="1"/>
</dbReference>
<keyword evidence="4" id="KW-0342">GTP-binding</keyword>
<name>A0ABS9T1F4_9ACTN</name>
<keyword evidence="2" id="KW-0547">Nucleotide-binding</keyword>
<reference evidence="5" key="1">
    <citation type="submission" date="2022-03" db="EMBL/GenBank/DDBJ databases">
        <authorList>
            <person name="Santos J.D.N."/>
            <person name="Kallscheuer N."/>
            <person name="Jogler C."/>
            <person name="Lage O.M."/>
        </authorList>
    </citation>
    <scope>NUCLEOTIDE SEQUENCE</scope>
    <source>
        <strain evidence="5">M600PL45_2</strain>
    </source>
</reference>
<comment type="caution">
    <text evidence="5">The sequence shown here is derived from an EMBL/GenBank/DDBJ whole genome shotgun (WGS) entry which is preliminary data.</text>
</comment>
<reference evidence="5" key="2">
    <citation type="journal article" date="2023" name="Int. J. Syst. Evol. Microbiol.">
        <title>Streptomyces marispadix sp. nov., isolated from marine beach sediment of the Northern Coast of Portugal.</title>
        <authorList>
            <person name="dos Santos J.D.N."/>
            <person name="Vitorino I.R."/>
            <person name="Kallscheuer N."/>
            <person name="Srivastava A."/>
            <person name="Krautwurst S."/>
            <person name="Marz M."/>
            <person name="Jogler C."/>
            <person name="Lobo Da Cunha A."/>
            <person name="Catita J."/>
            <person name="Goncalves H."/>
            <person name="Gonzalez I."/>
            <person name="Reyes F."/>
            <person name="Lage O.M."/>
        </authorList>
    </citation>
    <scope>NUCLEOTIDE SEQUENCE</scope>
    <source>
        <strain evidence="5">M600PL45_2</strain>
    </source>
</reference>
<comment type="similarity">
    <text evidence="1">Belongs to the GPN-loop GTPase family.</text>
</comment>
<protein>
    <submittedName>
        <fullName evidence="5">ATP/GTP-binding protein</fullName>
    </submittedName>
</protein>
<evidence type="ECO:0000313" key="5">
    <source>
        <dbReference type="EMBL" id="MCH6162364.1"/>
    </source>
</evidence>
<sequence>MEFESSEPRRAPTAMPTALKILVAGGFGVGKTTMIGSVSEIEPLNTEEDITEASLGVDDLQGIPDKSTTTVAMDFGRITLDEDAENVLYLFGMPGQERFWFMWEDLASGALGAVILADSRRLSDCFASVDFFEQCGIPFAIGVNCFYGECDFTVEQIRGALSLRKPVPIVMCDVRHREPSKEVLLALLESEQTKVVA</sequence>
<evidence type="ECO:0000313" key="6">
    <source>
        <dbReference type="Proteomes" id="UP001166784"/>
    </source>
</evidence>
<dbReference type="RefSeq" id="WP_241061286.1">
    <property type="nucleotide sequence ID" value="NZ_JAKWJU010000002.1"/>
</dbReference>
<evidence type="ECO:0000256" key="3">
    <source>
        <dbReference type="ARBA" id="ARBA00022801"/>
    </source>
</evidence>
<keyword evidence="6" id="KW-1185">Reference proteome</keyword>
<dbReference type="InterPro" id="IPR004130">
    <property type="entry name" value="Gpn"/>
</dbReference>
<dbReference type="InterPro" id="IPR052705">
    <property type="entry name" value="Gliding_Motility_GTPase"/>
</dbReference>
<evidence type="ECO:0000256" key="4">
    <source>
        <dbReference type="ARBA" id="ARBA00023134"/>
    </source>
</evidence>